<evidence type="ECO:0000256" key="7">
    <source>
        <dbReference type="ARBA" id="ARBA00023136"/>
    </source>
</evidence>
<evidence type="ECO:0000256" key="8">
    <source>
        <dbReference type="HAMAP-Rule" id="MF_02078"/>
    </source>
</evidence>
<keyword evidence="3 8" id="KW-0812">Transmembrane</keyword>
<dbReference type="Proteomes" id="UP000228561">
    <property type="component" value="Unassembled WGS sequence"/>
</dbReference>
<feature type="transmembrane region" description="Helical" evidence="8">
    <location>
        <begin position="197"/>
        <end position="217"/>
    </location>
</feature>
<organism evidence="9 10">
    <name type="scientific">Candidatus Tagabacteria bacterium CG03_land_8_20_14_0_80_41_22</name>
    <dbReference type="NCBI Taxonomy" id="1975020"/>
    <lineage>
        <taxon>Bacteria</taxon>
        <taxon>Candidatus Tagaibacteriota</taxon>
    </lineage>
</organism>
<feature type="transmembrane region" description="Helical" evidence="8">
    <location>
        <begin position="480"/>
        <end position="499"/>
    </location>
</feature>
<name>A0A2M7B909_9BACT</name>
<evidence type="ECO:0000256" key="6">
    <source>
        <dbReference type="ARBA" id="ARBA00022989"/>
    </source>
</evidence>
<dbReference type="PANTHER" id="PTHR47019">
    <property type="entry name" value="LIPID II FLIPPASE MURJ"/>
    <property type="match status" value="1"/>
</dbReference>
<dbReference type="GO" id="GO:0009252">
    <property type="term" value="P:peptidoglycan biosynthetic process"/>
    <property type="evidence" value="ECO:0007669"/>
    <property type="project" value="UniProtKB-UniRule"/>
</dbReference>
<keyword evidence="2 8" id="KW-1003">Cell membrane</keyword>
<dbReference type="HAMAP" id="MF_02078">
    <property type="entry name" value="MurJ_MviN"/>
    <property type="match status" value="1"/>
</dbReference>
<protein>
    <recommendedName>
        <fullName evidence="8">Probable lipid II flippase MurJ</fullName>
    </recommendedName>
</protein>
<sequence>MVRKFLDFFDRELSGLHQAAFFLALSAVGSKVLALLRDRFLASTFGAGKTLDVYYASFVIPDYLYAFLLFVVSASALIPIFLEKTSQSSEEGRAFLNEVLTVFFIITIVCVVILFFLIPYLTPFIAPGFSPAEQNNVINLSRILLLSPLLLGLSNLISSVIQSLRRFFIYALAPIFYNIGIILGVLVFYRFWGLKGVIAGVVVGAFLHFFIQVPTLLKSNFLPKFTFKIRIPEIKKIIKLSFPRSLGLTLNQLVMTVITAIASLLGPGSIAVFNLAVNLQNIPLTVIGMSYGVAAFPTLAQYHIRNEKEKFLEHVIIAARHIIFWSFPVMVLFIVLRAQIVRVILGAGKFTWADTRLTAASLAILSLAIVAQGLMFLFVRAFYAAGRTKTPLLINFISSAFVIAGSFIFLWIFKNFESARFFFANLLRVGDMAGVEMLVLPFIFSLGTILNTFFLWIFFQKDFGKIGVILKKTLIDILRASLALGITAYAFLAVFARVFNTRTFAGIFFQGFFAGLLGIAVAILVLIFLKNSELAENFSFLRRKFWKQTLIVAPEPEKL</sequence>
<evidence type="ECO:0000256" key="3">
    <source>
        <dbReference type="ARBA" id="ARBA00022692"/>
    </source>
</evidence>
<feature type="transmembrane region" description="Helical" evidence="8">
    <location>
        <begin position="253"/>
        <end position="276"/>
    </location>
</feature>
<keyword evidence="5 8" id="KW-0573">Peptidoglycan synthesis</keyword>
<dbReference type="PANTHER" id="PTHR47019:SF1">
    <property type="entry name" value="LIPID II FLIPPASE MURJ"/>
    <property type="match status" value="1"/>
</dbReference>
<dbReference type="GO" id="GO:0015648">
    <property type="term" value="F:lipid-linked peptidoglycan transporter activity"/>
    <property type="evidence" value="ECO:0007669"/>
    <property type="project" value="UniProtKB-UniRule"/>
</dbReference>
<feature type="transmembrane region" description="Helical" evidence="8">
    <location>
        <begin position="391"/>
        <end position="413"/>
    </location>
</feature>
<feature type="transmembrane region" description="Helical" evidence="8">
    <location>
        <begin position="63"/>
        <end position="82"/>
    </location>
</feature>
<feature type="transmembrane region" description="Helical" evidence="8">
    <location>
        <begin position="433"/>
        <end position="459"/>
    </location>
</feature>
<feature type="transmembrane region" description="Helical" evidence="8">
    <location>
        <begin position="282"/>
        <end position="302"/>
    </location>
</feature>
<proteinExistence type="inferred from homology"/>
<keyword evidence="8" id="KW-0813">Transport</keyword>
<evidence type="ECO:0000256" key="4">
    <source>
        <dbReference type="ARBA" id="ARBA00022960"/>
    </source>
</evidence>
<dbReference type="EMBL" id="PEVG01000018">
    <property type="protein sequence ID" value="PIU99573.1"/>
    <property type="molecule type" value="Genomic_DNA"/>
</dbReference>
<feature type="transmembrane region" description="Helical" evidence="8">
    <location>
        <begin position="140"/>
        <end position="161"/>
    </location>
</feature>
<dbReference type="PRINTS" id="PR01806">
    <property type="entry name" value="VIRFACTRMVIN"/>
</dbReference>
<feature type="transmembrane region" description="Helical" evidence="8">
    <location>
        <begin position="94"/>
        <end position="120"/>
    </location>
</feature>
<dbReference type="UniPathway" id="UPA00219"/>
<evidence type="ECO:0000256" key="1">
    <source>
        <dbReference type="ARBA" id="ARBA00004651"/>
    </source>
</evidence>
<dbReference type="InterPro" id="IPR051050">
    <property type="entry name" value="Lipid_II_flippase_MurJ/MviN"/>
</dbReference>
<comment type="similarity">
    <text evidence="8">Belongs to the MurJ/MviN family.</text>
</comment>
<keyword evidence="6 8" id="KW-1133">Transmembrane helix</keyword>
<gene>
    <name evidence="8" type="primary">murJ</name>
    <name evidence="9" type="ORF">COS58_01660</name>
</gene>
<dbReference type="InterPro" id="IPR004268">
    <property type="entry name" value="MurJ"/>
</dbReference>
<keyword evidence="4 8" id="KW-0133">Cell shape</keyword>
<feature type="transmembrane region" description="Helical" evidence="8">
    <location>
        <begin position="357"/>
        <end position="379"/>
    </location>
</feature>
<keyword evidence="7 8" id="KW-0472">Membrane</keyword>
<dbReference type="GO" id="GO:0008360">
    <property type="term" value="P:regulation of cell shape"/>
    <property type="evidence" value="ECO:0007669"/>
    <property type="project" value="UniProtKB-KW"/>
</dbReference>
<evidence type="ECO:0000256" key="5">
    <source>
        <dbReference type="ARBA" id="ARBA00022984"/>
    </source>
</evidence>
<reference evidence="10" key="1">
    <citation type="submission" date="2017-09" db="EMBL/GenBank/DDBJ databases">
        <title>Depth-based differentiation of microbial function through sediment-hosted aquifers and enrichment of novel symbionts in the deep terrestrial subsurface.</title>
        <authorList>
            <person name="Probst A.J."/>
            <person name="Ladd B."/>
            <person name="Jarett J.K."/>
            <person name="Geller-Mcgrath D.E."/>
            <person name="Sieber C.M.K."/>
            <person name="Emerson J.B."/>
            <person name="Anantharaman K."/>
            <person name="Thomas B.C."/>
            <person name="Malmstrom R."/>
            <person name="Stieglmeier M."/>
            <person name="Klingl A."/>
            <person name="Woyke T."/>
            <person name="Ryan C.M."/>
            <person name="Banfield J.F."/>
        </authorList>
    </citation>
    <scope>NUCLEOTIDE SEQUENCE [LARGE SCALE GENOMIC DNA]</scope>
</reference>
<accession>A0A2M7B909</accession>
<dbReference type="GO" id="GO:0034204">
    <property type="term" value="P:lipid translocation"/>
    <property type="evidence" value="ECO:0007669"/>
    <property type="project" value="TreeGrafter"/>
</dbReference>
<evidence type="ECO:0000313" key="10">
    <source>
        <dbReference type="Proteomes" id="UP000228561"/>
    </source>
</evidence>
<comment type="subcellular location">
    <subcellularLocation>
        <location evidence="1 8">Cell membrane</location>
        <topology evidence="1 8">Multi-pass membrane protein</topology>
    </subcellularLocation>
</comment>
<comment type="function">
    <text evidence="8">Involved in peptidoglycan biosynthesis. Transports lipid-linked peptidoglycan precursors from the inner to the outer leaflet of the cytoplasmic membrane.</text>
</comment>
<dbReference type="AlphaFoldDB" id="A0A2M7B909"/>
<dbReference type="Pfam" id="PF03023">
    <property type="entry name" value="MurJ"/>
    <property type="match status" value="1"/>
</dbReference>
<feature type="transmembrane region" description="Helical" evidence="8">
    <location>
        <begin position="505"/>
        <end position="529"/>
    </location>
</feature>
<evidence type="ECO:0000256" key="2">
    <source>
        <dbReference type="ARBA" id="ARBA00022475"/>
    </source>
</evidence>
<dbReference type="GO" id="GO:0005886">
    <property type="term" value="C:plasma membrane"/>
    <property type="evidence" value="ECO:0007669"/>
    <property type="project" value="UniProtKB-SubCell"/>
</dbReference>
<feature type="transmembrane region" description="Helical" evidence="8">
    <location>
        <begin position="168"/>
        <end position="191"/>
    </location>
</feature>
<comment type="caution">
    <text evidence="9">The sequence shown here is derived from an EMBL/GenBank/DDBJ whole genome shotgun (WGS) entry which is preliminary data.</text>
</comment>
<feature type="transmembrane region" description="Helical" evidence="8">
    <location>
        <begin position="322"/>
        <end position="345"/>
    </location>
</feature>
<comment type="pathway">
    <text evidence="8">Cell wall biogenesis; peptidoglycan biosynthesis.</text>
</comment>
<keyword evidence="8" id="KW-0961">Cell wall biogenesis/degradation</keyword>
<dbReference type="GO" id="GO:0071555">
    <property type="term" value="P:cell wall organization"/>
    <property type="evidence" value="ECO:0007669"/>
    <property type="project" value="UniProtKB-KW"/>
</dbReference>
<evidence type="ECO:0000313" key="9">
    <source>
        <dbReference type="EMBL" id="PIU99573.1"/>
    </source>
</evidence>